<sequence>MIVVPALPCSWVGSTALRADWAKIAMCFGG</sequence>
<evidence type="ECO:0000313" key="2">
    <source>
        <dbReference type="Proteomes" id="UP000533017"/>
    </source>
</evidence>
<comment type="caution">
    <text evidence="1">The sequence shown here is derived from an EMBL/GenBank/DDBJ whole genome shotgun (WGS) entry which is preliminary data.</text>
</comment>
<organism evidence="1 2">
    <name type="scientific">Actinopolymorpha cephalotaxi</name>
    <dbReference type="NCBI Taxonomy" id="504797"/>
    <lineage>
        <taxon>Bacteria</taxon>
        <taxon>Bacillati</taxon>
        <taxon>Actinomycetota</taxon>
        <taxon>Actinomycetes</taxon>
        <taxon>Propionibacteriales</taxon>
        <taxon>Actinopolymorphaceae</taxon>
        <taxon>Actinopolymorpha</taxon>
    </lineage>
</organism>
<accession>A0ABX2SAQ4</accession>
<proteinExistence type="predicted"/>
<evidence type="ECO:0000313" key="1">
    <source>
        <dbReference type="EMBL" id="NYH86723.1"/>
    </source>
</evidence>
<reference evidence="1 2" key="1">
    <citation type="submission" date="2020-07" db="EMBL/GenBank/DDBJ databases">
        <title>Sequencing the genomes of 1000 actinobacteria strains.</title>
        <authorList>
            <person name="Klenk H.-P."/>
        </authorList>
    </citation>
    <scope>NUCLEOTIDE SEQUENCE [LARGE SCALE GENOMIC DNA]</scope>
    <source>
        <strain evidence="1 2">DSM 45117</strain>
    </source>
</reference>
<protein>
    <submittedName>
        <fullName evidence="1">Uncharacterized protein</fullName>
    </submittedName>
</protein>
<gene>
    <name evidence="1" type="ORF">FHR37_005574</name>
</gene>
<dbReference type="Proteomes" id="UP000533017">
    <property type="component" value="Unassembled WGS sequence"/>
</dbReference>
<name>A0ABX2SAQ4_9ACTN</name>
<dbReference type="EMBL" id="JACBZA010000001">
    <property type="protein sequence ID" value="NYH86723.1"/>
    <property type="molecule type" value="Genomic_DNA"/>
</dbReference>
<keyword evidence="2" id="KW-1185">Reference proteome</keyword>